<dbReference type="EMBL" id="CAJOBC010005677">
    <property type="protein sequence ID" value="CAF3872227.1"/>
    <property type="molecule type" value="Genomic_DNA"/>
</dbReference>
<keyword evidence="3" id="KW-1185">Reference proteome</keyword>
<evidence type="ECO:0000313" key="3">
    <source>
        <dbReference type="Proteomes" id="UP000663829"/>
    </source>
</evidence>
<dbReference type="EMBL" id="CAJNOQ010005677">
    <property type="protein sequence ID" value="CAF1107631.1"/>
    <property type="molecule type" value="Genomic_DNA"/>
</dbReference>
<reference evidence="1" key="1">
    <citation type="submission" date="2021-02" db="EMBL/GenBank/DDBJ databases">
        <authorList>
            <person name="Nowell W R."/>
        </authorList>
    </citation>
    <scope>NUCLEOTIDE SEQUENCE</scope>
</reference>
<name>A0A814PLC0_9BILA</name>
<comment type="caution">
    <text evidence="1">The sequence shown here is derived from an EMBL/GenBank/DDBJ whole genome shotgun (WGS) entry which is preliminary data.</text>
</comment>
<dbReference type="Proteomes" id="UP000663829">
    <property type="component" value="Unassembled WGS sequence"/>
</dbReference>
<evidence type="ECO:0000313" key="1">
    <source>
        <dbReference type="EMBL" id="CAF1107631.1"/>
    </source>
</evidence>
<dbReference type="AlphaFoldDB" id="A0A814PLC0"/>
<gene>
    <name evidence="1" type="ORF">GPM918_LOCUS19071</name>
    <name evidence="2" type="ORF">SRO942_LOCUS19068</name>
</gene>
<sequence>MNLILNVSSMNDIENILNRDYVYFEKNLNDLHIFISKHISNHVKLLGLITWIKYYTHTYAYALINDSKQKIMVDIDKLLSNNDTSFCSTIKIFIIKQMMYFNKKTFNELMFVFKDRNVTWTEQFQHLIISDQRERQIKDFLLPLPLPLFQCKKQFFHIDKILRSLRVINDFRYLITQCGNNSRLTISLYSWFIQYYSNIYTTNDNVNNFEPIGIEFITNLCKNFKTSNSTYFQLSSSMSNNDVYLRVTVLRIFTLFLSSKCTKNVTYLNCLLFDVKTRNMPNKYLKHLQSTCLFGLYRMDPIVKQMEHVKKSVQERLDGKKINEQGKFIY</sequence>
<evidence type="ECO:0000313" key="2">
    <source>
        <dbReference type="EMBL" id="CAF3872227.1"/>
    </source>
</evidence>
<organism evidence="1 3">
    <name type="scientific">Didymodactylos carnosus</name>
    <dbReference type="NCBI Taxonomy" id="1234261"/>
    <lineage>
        <taxon>Eukaryota</taxon>
        <taxon>Metazoa</taxon>
        <taxon>Spiralia</taxon>
        <taxon>Gnathifera</taxon>
        <taxon>Rotifera</taxon>
        <taxon>Eurotatoria</taxon>
        <taxon>Bdelloidea</taxon>
        <taxon>Philodinida</taxon>
        <taxon>Philodinidae</taxon>
        <taxon>Didymodactylos</taxon>
    </lineage>
</organism>
<dbReference type="OrthoDB" id="10063359at2759"/>
<dbReference type="Proteomes" id="UP000681722">
    <property type="component" value="Unassembled WGS sequence"/>
</dbReference>
<accession>A0A814PLC0</accession>
<proteinExistence type="predicted"/>
<protein>
    <submittedName>
        <fullName evidence="1">Uncharacterized protein</fullName>
    </submittedName>
</protein>